<gene>
    <name evidence="1" type="ORF">DFH07DRAFT_261775</name>
</gene>
<organism evidence="1 2">
    <name type="scientific">Mycena maculata</name>
    <dbReference type="NCBI Taxonomy" id="230809"/>
    <lineage>
        <taxon>Eukaryota</taxon>
        <taxon>Fungi</taxon>
        <taxon>Dikarya</taxon>
        <taxon>Basidiomycota</taxon>
        <taxon>Agaricomycotina</taxon>
        <taxon>Agaricomycetes</taxon>
        <taxon>Agaricomycetidae</taxon>
        <taxon>Agaricales</taxon>
        <taxon>Marasmiineae</taxon>
        <taxon>Mycenaceae</taxon>
        <taxon>Mycena</taxon>
    </lineage>
</organism>
<protein>
    <submittedName>
        <fullName evidence="1">Uncharacterized protein</fullName>
    </submittedName>
</protein>
<keyword evidence="2" id="KW-1185">Reference proteome</keyword>
<proteinExistence type="predicted"/>
<dbReference type="Proteomes" id="UP001215280">
    <property type="component" value="Unassembled WGS sequence"/>
</dbReference>
<comment type="caution">
    <text evidence="1">The sequence shown here is derived from an EMBL/GenBank/DDBJ whole genome shotgun (WGS) entry which is preliminary data.</text>
</comment>
<dbReference type="EMBL" id="JARJLG010000233">
    <property type="protein sequence ID" value="KAJ7724939.1"/>
    <property type="molecule type" value="Genomic_DNA"/>
</dbReference>
<dbReference type="AlphaFoldDB" id="A0AAD7HNT7"/>
<reference evidence="1" key="1">
    <citation type="submission" date="2023-03" db="EMBL/GenBank/DDBJ databases">
        <title>Massive genome expansion in bonnet fungi (Mycena s.s.) driven by repeated elements and novel gene families across ecological guilds.</title>
        <authorList>
            <consortium name="Lawrence Berkeley National Laboratory"/>
            <person name="Harder C.B."/>
            <person name="Miyauchi S."/>
            <person name="Viragh M."/>
            <person name="Kuo A."/>
            <person name="Thoen E."/>
            <person name="Andreopoulos B."/>
            <person name="Lu D."/>
            <person name="Skrede I."/>
            <person name="Drula E."/>
            <person name="Henrissat B."/>
            <person name="Morin E."/>
            <person name="Kohler A."/>
            <person name="Barry K."/>
            <person name="LaButti K."/>
            <person name="Morin E."/>
            <person name="Salamov A."/>
            <person name="Lipzen A."/>
            <person name="Mereny Z."/>
            <person name="Hegedus B."/>
            <person name="Baldrian P."/>
            <person name="Stursova M."/>
            <person name="Weitz H."/>
            <person name="Taylor A."/>
            <person name="Grigoriev I.V."/>
            <person name="Nagy L.G."/>
            <person name="Martin F."/>
            <person name="Kauserud H."/>
        </authorList>
    </citation>
    <scope>NUCLEOTIDE SEQUENCE</scope>
    <source>
        <strain evidence="1">CBHHK188m</strain>
    </source>
</reference>
<evidence type="ECO:0000313" key="2">
    <source>
        <dbReference type="Proteomes" id="UP001215280"/>
    </source>
</evidence>
<evidence type="ECO:0000313" key="1">
    <source>
        <dbReference type="EMBL" id="KAJ7724939.1"/>
    </source>
</evidence>
<sequence length="318" mass="35366">MLRRIRVSCPFSSKAYSNGPKEIIPFTVSTFRPERLKPADCLKSLPHPFRPFYHRPVPKPPLKSLDDRHVGSSISWEVTEPPQPCKGFLYYHSPTREDHPAASLRFRRTPDFDPVSGVSPQSAFSTGSDLLIPNAGGLPWSLPIRSLAKRNSFASTRGILRADGYKVPPPSDIITQNSLTLYALGQPFLVEFHMHAIGMWVLRPGLPSVHGRIINMGFTDMSSKLYRQPYAGMGIMTLERLADGSLVTCLQKIISMSQAFKNDLVPPLVEGMTRPLQLAPILFKEKTKPTSPKYVGAKNHLAGTVAKLPHISELDIVY</sequence>
<accession>A0AAD7HNT7</accession>
<name>A0AAD7HNT7_9AGAR</name>